<organism evidence="1 2">
    <name type="scientific">Rhododendron griersonianum</name>
    <dbReference type="NCBI Taxonomy" id="479676"/>
    <lineage>
        <taxon>Eukaryota</taxon>
        <taxon>Viridiplantae</taxon>
        <taxon>Streptophyta</taxon>
        <taxon>Embryophyta</taxon>
        <taxon>Tracheophyta</taxon>
        <taxon>Spermatophyta</taxon>
        <taxon>Magnoliopsida</taxon>
        <taxon>eudicotyledons</taxon>
        <taxon>Gunneridae</taxon>
        <taxon>Pentapetalae</taxon>
        <taxon>asterids</taxon>
        <taxon>Ericales</taxon>
        <taxon>Ericaceae</taxon>
        <taxon>Ericoideae</taxon>
        <taxon>Rhodoreae</taxon>
        <taxon>Rhododendron</taxon>
    </lineage>
</organism>
<name>A0AAV6KMZ5_9ERIC</name>
<evidence type="ECO:0000313" key="1">
    <source>
        <dbReference type="EMBL" id="KAG5553963.1"/>
    </source>
</evidence>
<keyword evidence="2" id="KW-1185">Reference proteome</keyword>
<proteinExistence type="predicted"/>
<evidence type="ECO:0000313" key="2">
    <source>
        <dbReference type="Proteomes" id="UP000823749"/>
    </source>
</evidence>
<dbReference type="AlphaFoldDB" id="A0AAV6KMZ5"/>
<gene>
    <name evidence="1" type="ORF">RHGRI_011735</name>
</gene>
<protein>
    <submittedName>
        <fullName evidence="1">Uncharacterized protein</fullName>
    </submittedName>
</protein>
<reference evidence="1" key="1">
    <citation type="submission" date="2020-08" db="EMBL/GenBank/DDBJ databases">
        <title>Plant Genome Project.</title>
        <authorList>
            <person name="Zhang R.-G."/>
        </authorList>
    </citation>
    <scope>NUCLEOTIDE SEQUENCE</scope>
    <source>
        <strain evidence="1">WSP0</strain>
        <tissue evidence="1">Leaf</tissue>
    </source>
</reference>
<comment type="caution">
    <text evidence="1">The sequence shown here is derived from an EMBL/GenBank/DDBJ whole genome shotgun (WGS) entry which is preliminary data.</text>
</comment>
<dbReference type="EMBL" id="JACTNZ010000004">
    <property type="protein sequence ID" value="KAG5553963.1"/>
    <property type="molecule type" value="Genomic_DNA"/>
</dbReference>
<dbReference type="Proteomes" id="UP000823749">
    <property type="component" value="Chromosome 4"/>
</dbReference>
<sequence>MVLLLHSPLSPPSGPSLFGLQTTLYPHTHYSYRVLTRTRSIRVSVAGTPATNRREEHVVIVGAGMPESPALPPLFRFTG</sequence>
<accession>A0AAV6KMZ5</accession>